<comment type="caution">
    <text evidence="7">The sequence shown here is derived from an EMBL/GenBank/DDBJ whole genome shotgun (WGS) entry which is preliminary data.</text>
</comment>
<feature type="domain" description="Cas12f1-like TNB" evidence="6">
    <location>
        <begin position="316"/>
        <end position="383"/>
    </location>
</feature>
<reference evidence="7 8" key="1">
    <citation type="submission" date="2018-05" db="EMBL/GenBank/DDBJ databases">
        <title>Lactobacillus sanfranciscensis Ah4 draft denome sequence.</title>
        <authorList>
            <person name="Zhang G."/>
        </authorList>
    </citation>
    <scope>NUCLEOTIDE SEQUENCE [LARGE SCALE GENOMIC DNA]</scope>
    <source>
        <strain evidence="7 8">Ah4</strain>
    </source>
</reference>
<keyword evidence="3" id="KW-0238">DNA-binding</keyword>
<gene>
    <name evidence="7" type="ORF">DID87_06915</name>
</gene>
<dbReference type="EMBL" id="QFCR01000041">
    <property type="protein sequence ID" value="TNK89778.1"/>
    <property type="molecule type" value="Genomic_DNA"/>
</dbReference>
<accession>A0A5C4TIQ2</accession>
<evidence type="ECO:0000256" key="3">
    <source>
        <dbReference type="ARBA" id="ARBA00023125"/>
    </source>
</evidence>
<name>A0A5C4TIQ2_FRUSA</name>
<comment type="similarity">
    <text evidence="1">In the C-terminal section; belongs to the transposase 35 family.</text>
</comment>
<dbReference type="Pfam" id="PF01385">
    <property type="entry name" value="OrfB_IS605"/>
    <property type="match status" value="1"/>
</dbReference>
<dbReference type="GO" id="GO:0003677">
    <property type="term" value="F:DNA binding"/>
    <property type="evidence" value="ECO:0007669"/>
    <property type="project" value="UniProtKB-KW"/>
</dbReference>
<dbReference type="GO" id="GO:0006310">
    <property type="term" value="P:DNA recombination"/>
    <property type="evidence" value="ECO:0007669"/>
    <property type="project" value="UniProtKB-KW"/>
</dbReference>
<evidence type="ECO:0000313" key="8">
    <source>
        <dbReference type="Proteomes" id="UP000313312"/>
    </source>
</evidence>
<dbReference type="Proteomes" id="UP000313312">
    <property type="component" value="Unassembled WGS sequence"/>
</dbReference>
<sequence length="407" mass="47181">MNVTRTIKVRLILNNTNESLLLSNMLTQYAAACDFVSQYVFDNGFELNSNKLSNKLYHDVRTKFNLKSQLASSVFKTVTARYKTLNTVLSKKPYRIFDGVKTLYIKRDLNWLQKPIMFKRPQADLVRNRDYSFVDDLTQLSLQTLGKRIKVKYSTHGFEQYLDDTWKFGTGKLLRSGQKWFLHIAVTKSVTESDIHQDVKHVVGLDRGLRFLATSYDERGKTTFFDGKKILRKRAYYNKRRTELQALGTKSAKRKLKSLSGKENRWMTDVNHQLSKTLITRYGDHTLFVLEDLTGVTFNTDNLPKFLRNSNRSWSFYQLEQFLTYKSALTASQVVNVSAQYTSQRCPKCGVIRKTNRDHSIHEYICENCGYHSNDDRIGAINIQLLGTQYISGIDKPRFTKNIITTA</sequence>
<dbReference type="NCBIfam" id="NF040570">
    <property type="entry name" value="guided_TnpB"/>
    <property type="match status" value="1"/>
</dbReference>
<evidence type="ECO:0000259" key="5">
    <source>
        <dbReference type="Pfam" id="PF01385"/>
    </source>
</evidence>
<keyword evidence="2" id="KW-0815">Transposition</keyword>
<evidence type="ECO:0000256" key="1">
    <source>
        <dbReference type="ARBA" id="ARBA00008761"/>
    </source>
</evidence>
<evidence type="ECO:0000256" key="2">
    <source>
        <dbReference type="ARBA" id="ARBA00022578"/>
    </source>
</evidence>
<dbReference type="InterPro" id="IPR010095">
    <property type="entry name" value="Cas12f1-like_TNB"/>
</dbReference>
<evidence type="ECO:0000256" key="4">
    <source>
        <dbReference type="ARBA" id="ARBA00023172"/>
    </source>
</evidence>
<evidence type="ECO:0000259" key="6">
    <source>
        <dbReference type="Pfam" id="PF07282"/>
    </source>
</evidence>
<evidence type="ECO:0000313" key="7">
    <source>
        <dbReference type="EMBL" id="TNK89778.1"/>
    </source>
</evidence>
<keyword evidence="4" id="KW-0233">DNA recombination</keyword>
<organism evidence="7 8">
    <name type="scientific">Fructilactobacillus sanfranciscensis</name>
    <name type="common">Lactobacillus sanfranciscensis</name>
    <dbReference type="NCBI Taxonomy" id="1625"/>
    <lineage>
        <taxon>Bacteria</taxon>
        <taxon>Bacillati</taxon>
        <taxon>Bacillota</taxon>
        <taxon>Bacilli</taxon>
        <taxon>Lactobacillales</taxon>
        <taxon>Lactobacillaceae</taxon>
        <taxon>Fructilactobacillus</taxon>
    </lineage>
</organism>
<dbReference type="Pfam" id="PF07282">
    <property type="entry name" value="Cas12f1-like_TNB"/>
    <property type="match status" value="1"/>
</dbReference>
<feature type="domain" description="Probable transposase IS891/IS1136/IS1341" evidence="5">
    <location>
        <begin position="196"/>
        <end position="285"/>
    </location>
</feature>
<dbReference type="RefSeq" id="WP_139571246.1">
    <property type="nucleotide sequence ID" value="NZ_QFCR01000041.1"/>
</dbReference>
<dbReference type="AlphaFoldDB" id="A0A5C4TIQ2"/>
<dbReference type="InterPro" id="IPR001959">
    <property type="entry name" value="Transposase"/>
</dbReference>
<protein>
    <submittedName>
        <fullName evidence="7">Transposase</fullName>
    </submittedName>
</protein>
<proteinExistence type="inferred from homology"/>
<dbReference type="GO" id="GO:0032196">
    <property type="term" value="P:transposition"/>
    <property type="evidence" value="ECO:0007669"/>
    <property type="project" value="UniProtKB-KW"/>
</dbReference>
<dbReference type="NCBIfam" id="TIGR01766">
    <property type="entry name" value="IS200/IS605 family accessory protein TnpB-like domain"/>
    <property type="match status" value="1"/>
</dbReference>